<accession>A0A2A6F9F7</accession>
<evidence type="ECO:0000256" key="1">
    <source>
        <dbReference type="SAM" id="MobiDB-lite"/>
    </source>
</evidence>
<proteinExistence type="predicted"/>
<dbReference type="Proteomes" id="UP000219182">
    <property type="component" value="Unassembled WGS sequence"/>
</dbReference>
<reference evidence="2 3" key="1">
    <citation type="submission" date="2017-09" db="EMBL/GenBank/DDBJ databases">
        <title>Mesorhizobum sanjuanii sp. nov. isolated from nodules of Lotus tenuis in saline-alkaline lowlands of Flooding Pampa.</title>
        <authorList>
            <person name="Sannazzaro A.I."/>
            <person name="Torres Tejerizo G.A."/>
            <person name="Fontana F."/>
            <person name="Cumpa Velazquez L.M."/>
            <person name="Hansen L."/>
            <person name="Pistorio M."/>
            <person name="Estrella M.J."/>
        </authorList>
    </citation>
    <scope>NUCLEOTIDE SEQUENCE [LARGE SCALE GENOMIC DNA]</scope>
    <source>
        <strain evidence="2 3">BSA136</strain>
    </source>
</reference>
<protein>
    <submittedName>
        <fullName evidence="2">Uncharacterized protein</fullName>
    </submittedName>
</protein>
<evidence type="ECO:0000313" key="2">
    <source>
        <dbReference type="EMBL" id="PDQ18261.1"/>
    </source>
</evidence>
<sequence>MLIIGLTPKLLSSEDPSGIPAGVPRPVDDAPDDVPVVVDSIDVVPEGDALDAVELQVPNAVEGIGFTDVPLMVVVPSTPPPSKVERPEVVPATSEGAARTLGARTLVHPELLVPMEPDVVGEPGVVKPPGSSSTAPKGIPTGLRGEPTAERGEVIPIAGVLTCARLGPLNNRAIPIAISKNGIATSLSFRIGTTVVSCVQERHAQRNVIGPFERISSSQIAEDARWRGSALP</sequence>
<name>A0A2A6F9F7_9HYPH</name>
<comment type="caution">
    <text evidence="2">The sequence shown here is derived from an EMBL/GenBank/DDBJ whole genome shotgun (WGS) entry which is preliminary data.</text>
</comment>
<feature type="region of interest" description="Disordered" evidence="1">
    <location>
        <begin position="122"/>
        <end position="147"/>
    </location>
</feature>
<keyword evidence="3" id="KW-1185">Reference proteome</keyword>
<evidence type="ECO:0000313" key="3">
    <source>
        <dbReference type="Proteomes" id="UP000219182"/>
    </source>
</evidence>
<gene>
    <name evidence="2" type="ORF">CN311_25620</name>
</gene>
<dbReference type="AlphaFoldDB" id="A0A2A6F9F7"/>
<organism evidence="2 3">
    <name type="scientific">Mesorhizobium sanjuanii</name>
    <dbReference type="NCBI Taxonomy" id="2037900"/>
    <lineage>
        <taxon>Bacteria</taxon>
        <taxon>Pseudomonadati</taxon>
        <taxon>Pseudomonadota</taxon>
        <taxon>Alphaproteobacteria</taxon>
        <taxon>Hyphomicrobiales</taxon>
        <taxon>Phyllobacteriaceae</taxon>
        <taxon>Mesorhizobium</taxon>
    </lineage>
</organism>
<dbReference type="EMBL" id="NWQG01000197">
    <property type="protein sequence ID" value="PDQ18261.1"/>
    <property type="molecule type" value="Genomic_DNA"/>
</dbReference>